<reference evidence="2" key="1">
    <citation type="submission" date="2020-12" db="EMBL/GenBank/DDBJ databases">
        <title>Prauserella sp. ASG 168, a novel actinomycete isolated from cave rock.</title>
        <authorList>
            <person name="Suriyachadkun C."/>
        </authorList>
    </citation>
    <scope>NUCLEOTIDE SEQUENCE</scope>
    <source>
        <strain evidence="2">ASG 168</strain>
    </source>
</reference>
<accession>A0A934V2H1</accession>
<feature type="compositionally biased region" description="Low complexity" evidence="1">
    <location>
        <begin position="219"/>
        <end position="241"/>
    </location>
</feature>
<dbReference type="Proteomes" id="UP000635245">
    <property type="component" value="Unassembled WGS sequence"/>
</dbReference>
<feature type="compositionally biased region" description="Gly residues" evidence="1">
    <location>
        <begin position="388"/>
        <end position="401"/>
    </location>
</feature>
<feature type="region of interest" description="Disordered" evidence="1">
    <location>
        <begin position="195"/>
        <end position="442"/>
    </location>
</feature>
<dbReference type="Gene3D" id="1.20.1260.20">
    <property type="entry name" value="PPE superfamily"/>
    <property type="match status" value="1"/>
</dbReference>
<gene>
    <name evidence="2" type="ORF">JHE00_15450</name>
</gene>
<keyword evidence="3" id="KW-1185">Reference proteome</keyword>
<organism evidence="2 3">
    <name type="scientific">Prauserella cavernicola</name>
    <dbReference type="NCBI Taxonomy" id="2800127"/>
    <lineage>
        <taxon>Bacteria</taxon>
        <taxon>Bacillati</taxon>
        <taxon>Actinomycetota</taxon>
        <taxon>Actinomycetes</taxon>
        <taxon>Pseudonocardiales</taxon>
        <taxon>Pseudonocardiaceae</taxon>
        <taxon>Prauserella</taxon>
    </lineage>
</organism>
<feature type="compositionally biased region" description="Polar residues" evidence="1">
    <location>
        <begin position="281"/>
        <end position="292"/>
    </location>
</feature>
<feature type="compositionally biased region" description="Low complexity" evidence="1">
    <location>
        <begin position="353"/>
        <end position="387"/>
    </location>
</feature>
<feature type="region of interest" description="Disordered" evidence="1">
    <location>
        <begin position="89"/>
        <end position="114"/>
    </location>
</feature>
<feature type="compositionally biased region" description="Low complexity" evidence="1">
    <location>
        <begin position="263"/>
        <end position="280"/>
    </location>
</feature>
<comment type="caution">
    <text evidence="2">The sequence shown here is derived from an EMBL/GenBank/DDBJ whole genome shotgun (WGS) entry which is preliminary data.</text>
</comment>
<evidence type="ECO:0000256" key="1">
    <source>
        <dbReference type="SAM" id="MobiDB-lite"/>
    </source>
</evidence>
<dbReference type="InterPro" id="IPR038332">
    <property type="entry name" value="PPE_sf"/>
</dbReference>
<dbReference type="RefSeq" id="WP_200318750.1">
    <property type="nucleotide sequence ID" value="NZ_JAENJH010000003.1"/>
</dbReference>
<evidence type="ECO:0008006" key="4">
    <source>
        <dbReference type="Google" id="ProtNLM"/>
    </source>
</evidence>
<name>A0A934V2H1_9PSEU</name>
<feature type="compositionally biased region" description="Gly residues" evidence="1">
    <location>
        <begin position="327"/>
        <end position="352"/>
    </location>
</feature>
<evidence type="ECO:0000313" key="2">
    <source>
        <dbReference type="EMBL" id="MBK1785726.1"/>
    </source>
</evidence>
<proteinExistence type="predicted"/>
<protein>
    <recommendedName>
        <fullName evidence="4">PPE domain-containing protein</fullName>
    </recommendedName>
</protein>
<dbReference type="EMBL" id="JAENJH010000003">
    <property type="protein sequence ID" value="MBK1785726.1"/>
    <property type="molecule type" value="Genomic_DNA"/>
</dbReference>
<feature type="compositionally biased region" description="Pro residues" evidence="1">
    <location>
        <begin position="242"/>
        <end position="262"/>
    </location>
</feature>
<dbReference type="AlphaFoldDB" id="A0A934V2H1"/>
<sequence length="442" mass="42788">MSMNGEQVYDNFQQGKGTSRLEQLAGELLKLQKTYKNRAESIVQIQEGMGSAWTGDGASAAREGAGPLKPALLESAGNIDATVDSVQTQSGDWNRAARSVEPVPPAPEKPNPWTTGLKAAIPVAGPFMASDDLKSYQSGVEAHNRAAQNNVDVMSAYSNQTNSNSSFPTSYGVMQPGGAAISVASGSAPNAISGDLTYSDTTTRSSTVAGPVGSGVQPGSGPVSGAVPNVGSPVATGSGAPAPAPGPIGPSAGTPPPAPAPSPGTGVTAAGAVPVGGTSSTGNTSRPGNTPGRTSFGTTATPRTGTGTGSGTSRGTGERAGSRLYGPGSGSGSGAGGAGRGSVGGVGSGGSAGDAAARALGAGKGTGAAMPGGAASAAESAAAKGASGTRGAGMGAMGPAGAGRANREEDEEHQRPEYLQENDPDEVFIGDLGKTSPPVIGE</sequence>
<feature type="compositionally biased region" description="Polar residues" evidence="1">
    <location>
        <begin position="196"/>
        <end position="207"/>
    </location>
</feature>
<feature type="compositionally biased region" description="Low complexity" evidence="1">
    <location>
        <begin position="293"/>
        <end position="305"/>
    </location>
</feature>
<evidence type="ECO:0000313" key="3">
    <source>
        <dbReference type="Proteomes" id="UP000635245"/>
    </source>
</evidence>